<evidence type="ECO:0000313" key="8">
    <source>
        <dbReference type="EMBL" id="CCG80991.1"/>
    </source>
</evidence>
<dbReference type="InterPro" id="IPR005101">
    <property type="entry name" value="Cryptochr/Photolyase_FAD-bd"/>
</dbReference>
<keyword evidence="4" id="KW-0157">Chromophore</keyword>
<dbReference type="PRINTS" id="PR00147">
    <property type="entry name" value="DNAPHOTLYASE"/>
</dbReference>
<evidence type="ECO:0000259" key="7">
    <source>
        <dbReference type="PROSITE" id="PS51645"/>
    </source>
</evidence>
<keyword evidence="2 5" id="KW-0285">Flavoprotein</keyword>
<dbReference type="PANTHER" id="PTHR11455">
    <property type="entry name" value="CRYPTOCHROME"/>
    <property type="match status" value="1"/>
</dbReference>
<protein>
    <submittedName>
        <fullName evidence="8">Deoxyribodipyrimidine photo-lyase Phr1</fullName>
    </submittedName>
</protein>
<dbReference type="STRING" id="1097556.R4X6Y5"/>
<dbReference type="GO" id="GO:0032922">
    <property type="term" value="P:circadian regulation of gene expression"/>
    <property type="evidence" value="ECO:0007669"/>
    <property type="project" value="TreeGrafter"/>
</dbReference>
<proteinExistence type="inferred from homology"/>
<dbReference type="AlphaFoldDB" id="R4X6Y5"/>
<dbReference type="GO" id="GO:0003677">
    <property type="term" value="F:DNA binding"/>
    <property type="evidence" value="ECO:0007669"/>
    <property type="project" value="TreeGrafter"/>
</dbReference>
<comment type="cofactor">
    <cofactor evidence="5">
        <name>FAD</name>
        <dbReference type="ChEBI" id="CHEBI:57692"/>
    </cofactor>
    <text evidence="5">Binds 1 FAD per subunit.</text>
</comment>
<keyword evidence="3 5" id="KW-0274">FAD</keyword>
<dbReference type="Gene3D" id="3.40.50.620">
    <property type="entry name" value="HUPs"/>
    <property type="match status" value="1"/>
</dbReference>
<dbReference type="InterPro" id="IPR002081">
    <property type="entry name" value="Cryptochrome/DNA_photolyase_1"/>
</dbReference>
<accession>R4X6Y5</accession>
<dbReference type="VEuPathDB" id="FungiDB:TAPDE_000665"/>
<dbReference type="GO" id="GO:0006139">
    <property type="term" value="P:nucleobase-containing compound metabolic process"/>
    <property type="evidence" value="ECO:0007669"/>
    <property type="project" value="UniProtKB-ARBA"/>
</dbReference>
<name>R4X6Y5_TAPDE</name>
<dbReference type="GO" id="GO:0043153">
    <property type="term" value="P:entrainment of circadian clock by photoperiod"/>
    <property type="evidence" value="ECO:0007669"/>
    <property type="project" value="TreeGrafter"/>
</dbReference>
<dbReference type="InterPro" id="IPR036134">
    <property type="entry name" value="Crypto/Photolyase_FAD-like_sf"/>
</dbReference>
<dbReference type="GO" id="GO:0005634">
    <property type="term" value="C:nucleus"/>
    <property type="evidence" value="ECO:0007669"/>
    <property type="project" value="TreeGrafter"/>
</dbReference>
<dbReference type="Pfam" id="PF00875">
    <property type="entry name" value="DNA_photolyase"/>
    <property type="match status" value="1"/>
</dbReference>
<dbReference type="OrthoDB" id="435881at2759"/>
<evidence type="ECO:0000256" key="5">
    <source>
        <dbReference type="PIRSR" id="PIRSR602081-1"/>
    </source>
</evidence>
<dbReference type="GO" id="GO:0006950">
    <property type="term" value="P:response to stress"/>
    <property type="evidence" value="ECO:0007669"/>
    <property type="project" value="UniProtKB-ARBA"/>
</dbReference>
<comment type="similarity">
    <text evidence="1">Belongs to the DNA photolyase class-1 family.</text>
</comment>
<feature type="binding site" evidence="5">
    <location>
        <position position="289"/>
    </location>
    <ligand>
        <name>FAD</name>
        <dbReference type="ChEBI" id="CHEBI:57692"/>
    </ligand>
</feature>
<feature type="binding site" evidence="5">
    <location>
        <position position="343"/>
    </location>
    <ligand>
        <name>FAD</name>
        <dbReference type="ChEBI" id="CHEBI:57692"/>
    </ligand>
</feature>
<sequence>MSKRKCPPWQSAPSLKRAREIDDESPYEVLGEALSTNVQPDKTRNVLHWFRSKDIRLEDNRALHAASTKAEEGDSALITLYVHSPADLDWHGTSPARTDLILRTLEQMQSGLKRLNIPLYIHETKSRDDLVPDVLKFIKDHDISHVYANFEYEIDELRRDIRIAKGLKEEKVSFEIVHDQSAINPGTLTTGNGGPHKVFTPYHKVWLAEMSKNGKSILDLLPLPSANADAHVGELEDAGLFKTQIPKQPESKDFKSDEERDRIRGLWPAGHEAAKERLIDFLDNKVNLYGDTRSNPGKDSTSRMSAYFSSGTISIREALAHCRDRNKGSCDFSGSKGRGMSAWVREIVFREYYRQLIFVVPHNSLNLPQNLKMFTVKWEDNEEAEENWKKWCEGTTGFPLVDAGMRQLNTEAWMHNRARMNTASVLRTNMLVDYRRGERYFAEHLVDYDLSNNFQGWQPSFTVFNPTTQGENNDVDGDYIRKWVPELKHIKGKAVFAPYERLDPQAFKKTGYPKPCVDWKQSKARCMDAYKQATIDGGEALRD</sequence>
<dbReference type="GO" id="GO:0071949">
    <property type="term" value="F:FAD binding"/>
    <property type="evidence" value="ECO:0007669"/>
    <property type="project" value="TreeGrafter"/>
</dbReference>
<dbReference type="PROSITE" id="PS51645">
    <property type="entry name" value="PHR_CRY_ALPHA_BETA"/>
    <property type="match status" value="1"/>
</dbReference>
<dbReference type="SUPFAM" id="SSF48173">
    <property type="entry name" value="Cryptochrome/photolyase FAD-binding domain"/>
    <property type="match status" value="1"/>
</dbReference>
<organism evidence="8 9">
    <name type="scientific">Taphrina deformans (strain PYCC 5710 / ATCC 11124 / CBS 356.35 / IMI 108563 / JCM 9778 / NBRC 8474)</name>
    <name type="common">Peach leaf curl fungus</name>
    <name type="synonym">Lalaria deformans</name>
    <dbReference type="NCBI Taxonomy" id="1097556"/>
    <lineage>
        <taxon>Eukaryota</taxon>
        <taxon>Fungi</taxon>
        <taxon>Dikarya</taxon>
        <taxon>Ascomycota</taxon>
        <taxon>Taphrinomycotina</taxon>
        <taxon>Taphrinomycetes</taxon>
        <taxon>Taphrinales</taxon>
        <taxon>Taphrinaceae</taxon>
        <taxon>Taphrina</taxon>
    </lineage>
</organism>
<dbReference type="Proteomes" id="UP000013776">
    <property type="component" value="Unassembled WGS sequence"/>
</dbReference>
<dbReference type="GO" id="GO:0003904">
    <property type="term" value="F:deoxyribodipyrimidine photo-lyase activity"/>
    <property type="evidence" value="ECO:0007669"/>
    <property type="project" value="TreeGrafter"/>
</dbReference>
<dbReference type="Gene3D" id="1.10.579.10">
    <property type="entry name" value="DNA Cyclobutane Dipyrimidine Photolyase, subunit A, domain 3"/>
    <property type="match status" value="1"/>
</dbReference>
<reference evidence="8 9" key="1">
    <citation type="journal article" date="2013" name="MBio">
        <title>Genome sequencing of the plant pathogen Taphrina deformans, the causal agent of peach leaf curl.</title>
        <authorList>
            <person name="Cisse O.H."/>
            <person name="Almeida J.M.G.C.F."/>
            <person name="Fonseca A."/>
            <person name="Kumar A.A."/>
            <person name="Salojaervi J."/>
            <person name="Overmyer K."/>
            <person name="Hauser P.M."/>
            <person name="Pagni M."/>
        </authorList>
    </citation>
    <scope>NUCLEOTIDE SEQUENCE [LARGE SCALE GENOMIC DNA]</scope>
    <source>
        <strain evidence="9">PYCC 5710 / ATCC 11124 / CBS 356.35 / IMI 108563 / JCM 9778 / NBRC 8474</strain>
    </source>
</reference>
<dbReference type="Pfam" id="PF03441">
    <property type="entry name" value="FAD_binding_7"/>
    <property type="match status" value="1"/>
</dbReference>
<dbReference type="Gene3D" id="1.25.40.80">
    <property type="match status" value="1"/>
</dbReference>
<evidence type="ECO:0000256" key="6">
    <source>
        <dbReference type="SAM" id="MobiDB-lite"/>
    </source>
</evidence>
<dbReference type="eggNOG" id="KOG0133">
    <property type="taxonomic scope" value="Eukaryota"/>
</dbReference>
<feature type="binding site" evidence="5">
    <location>
        <begin position="447"/>
        <end position="449"/>
    </location>
    <ligand>
        <name>FAD</name>
        <dbReference type="ChEBI" id="CHEBI:57692"/>
    </ligand>
</feature>
<evidence type="ECO:0000313" key="9">
    <source>
        <dbReference type="Proteomes" id="UP000013776"/>
    </source>
</evidence>
<gene>
    <name evidence="8" type="ORF">TAPDE_000665</name>
</gene>
<dbReference type="GO" id="GO:0005737">
    <property type="term" value="C:cytoplasm"/>
    <property type="evidence" value="ECO:0007669"/>
    <property type="project" value="TreeGrafter"/>
</dbReference>
<dbReference type="EMBL" id="CAHR02000022">
    <property type="protein sequence ID" value="CCG80991.1"/>
    <property type="molecule type" value="Genomic_DNA"/>
</dbReference>
<dbReference type="InterPro" id="IPR014729">
    <property type="entry name" value="Rossmann-like_a/b/a_fold"/>
</dbReference>
<comment type="caution">
    <text evidence="8">The sequence shown here is derived from an EMBL/GenBank/DDBJ whole genome shotgun (WGS) entry which is preliminary data.</text>
</comment>
<evidence type="ECO:0000256" key="4">
    <source>
        <dbReference type="ARBA" id="ARBA00022991"/>
    </source>
</evidence>
<dbReference type="InterPro" id="IPR006050">
    <property type="entry name" value="DNA_photolyase_N"/>
</dbReference>
<dbReference type="InterPro" id="IPR018394">
    <property type="entry name" value="DNA_photolyase_1_CS_C"/>
</dbReference>
<keyword evidence="9" id="KW-1185">Reference proteome</keyword>
<evidence type="ECO:0000256" key="1">
    <source>
        <dbReference type="ARBA" id="ARBA00005862"/>
    </source>
</evidence>
<dbReference type="PROSITE" id="PS00394">
    <property type="entry name" value="DNA_PHOTOLYASES_1_1"/>
    <property type="match status" value="1"/>
</dbReference>
<dbReference type="PANTHER" id="PTHR11455:SF18">
    <property type="entry name" value="SI:CH1073-390K14.1"/>
    <property type="match status" value="1"/>
</dbReference>
<feature type="binding site" evidence="5">
    <location>
        <begin position="346"/>
        <end position="353"/>
    </location>
    <ligand>
        <name>FAD</name>
        <dbReference type="ChEBI" id="CHEBI:57692"/>
    </ligand>
</feature>
<feature type="region of interest" description="Disordered" evidence="6">
    <location>
        <begin position="1"/>
        <end position="20"/>
    </location>
</feature>
<feature type="domain" description="Photolyase/cryptochrome alpha/beta" evidence="7">
    <location>
        <begin position="45"/>
        <end position="182"/>
    </location>
</feature>
<dbReference type="SUPFAM" id="SSF52425">
    <property type="entry name" value="Cryptochrome/photolyase, N-terminal domain"/>
    <property type="match status" value="1"/>
</dbReference>
<dbReference type="InterPro" id="IPR036155">
    <property type="entry name" value="Crypto/Photolyase_N_sf"/>
</dbReference>
<evidence type="ECO:0000256" key="3">
    <source>
        <dbReference type="ARBA" id="ARBA00022827"/>
    </source>
</evidence>
<evidence type="ECO:0000256" key="2">
    <source>
        <dbReference type="ARBA" id="ARBA00022630"/>
    </source>
</evidence>
<feature type="binding site" evidence="5">
    <location>
        <begin position="301"/>
        <end position="305"/>
    </location>
    <ligand>
        <name>FAD</name>
        <dbReference type="ChEBI" id="CHEBI:57692"/>
    </ligand>
</feature>